<evidence type="ECO:0000313" key="14">
    <source>
        <dbReference type="EMBL" id="QOH97065.1"/>
    </source>
</evidence>
<keyword evidence="9 12" id="KW-0406">Ion transport</keyword>
<dbReference type="GO" id="GO:0031966">
    <property type="term" value="C:mitochondrial membrane"/>
    <property type="evidence" value="ECO:0007669"/>
    <property type="project" value="UniProtKB-SubCell"/>
</dbReference>
<keyword evidence="8 13" id="KW-1133">Transmembrane helix</keyword>
<evidence type="ECO:0000256" key="9">
    <source>
        <dbReference type="ARBA" id="ARBA00023065"/>
    </source>
</evidence>
<reference evidence="14" key="2">
    <citation type="submission" date="2020-05" db="EMBL/GenBank/DDBJ databases">
        <authorList>
            <person name="Wang B."/>
            <person name="Fang R."/>
            <person name="Zhuo Z."/>
            <person name="Xu X."/>
            <person name="Qiu J."/>
            <person name="Xu Y."/>
            <person name="Liu J."/>
            <person name="Liu Y."/>
            <person name="Zeng Z."/>
            <person name="Xiao Q."/>
        </authorList>
    </citation>
    <scope>NUCLEOTIDE SEQUENCE</scope>
</reference>
<evidence type="ECO:0000256" key="11">
    <source>
        <dbReference type="ARBA" id="ARBA00023136"/>
    </source>
</evidence>
<keyword evidence="4 12" id="KW-0813">Transport</keyword>
<keyword evidence="5 12" id="KW-0138">CF(0)</keyword>
<evidence type="ECO:0000256" key="10">
    <source>
        <dbReference type="ARBA" id="ARBA00023128"/>
    </source>
</evidence>
<dbReference type="GO" id="GO:0015078">
    <property type="term" value="F:proton transmembrane transporter activity"/>
    <property type="evidence" value="ECO:0007669"/>
    <property type="project" value="InterPro"/>
</dbReference>
<name>A0A7L8XIU2_9CUCU</name>
<evidence type="ECO:0000256" key="12">
    <source>
        <dbReference type="RuleBase" id="RU003661"/>
    </source>
</evidence>
<evidence type="ECO:0000256" key="5">
    <source>
        <dbReference type="ARBA" id="ARBA00022547"/>
    </source>
</evidence>
<accession>A0A7L8XIU2</accession>
<geneLocation type="mitochondrion" evidence="14"/>
<evidence type="ECO:0000256" key="13">
    <source>
        <dbReference type="SAM" id="Phobius"/>
    </source>
</evidence>
<evidence type="ECO:0000256" key="2">
    <source>
        <dbReference type="ARBA" id="ARBA00008892"/>
    </source>
</evidence>
<dbReference type="GeneID" id="60240799"/>
<dbReference type="AlphaFoldDB" id="A0A7L8XIU2"/>
<evidence type="ECO:0000256" key="7">
    <source>
        <dbReference type="ARBA" id="ARBA00022781"/>
    </source>
</evidence>
<comment type="subunit">
    <text evidence="3">F-type ATPases have 2 components, CF(1) - the catalytic core - and CF(0) - the membrane proton channel.</text>
</comment>
<keyword evidence="11 13" id="KW-0472">Membrane</keyword>
<organism evidence="14">
    <name type="scientific">Aclees cribratus</name>
    <dbReference type="NCBI Taxonomy" id="2735253"/>
    <lineage>
        <taxon>Eukaryota</taxon>
        <taxon>Metazoa</taxon>
        <taxon>Ecdysozoa</taxon>
        <taxon>Arthropoda</taxon>
        <taxon>Hexapoda</taxon>
        <taxon>Insecta</taxon>
        <taxon>Pterygota</taxon>
        <taxon>Neoptera</taxon>
        <taxon>Endopterygota</taxon>
        <taxon>Coleoptera</taxon>
        <taxon>Polyphaga</taxon>
        <taxon>Cucujiformia</taxon>
        <taxon>Curculionidae</taxon>
        <taxon>Molytinae</taxon>
        <taxon>Hylobiini</taxon>
        <taxon>Aclees</taxon>
    </lineage>
</organism>
<reference evidence="14" key="1">
    <citation type="journal article" date="2020" name="Mitochondrial DNA Part B Resour">
        <title>The complete mitochondrial genome of the fig weevil, Aclees cribratus (Coleoptera: Curculionidae).</title>
        <authorList>
            <person name="Wang B.-X."/>
            <person name="Xu Y.-L."/>
            <person name="Zhuo Z.-H."/>
            <person name="Xu X.-L."/>
            <person name="Liu J."/>
            <person name="Qiu J."/>
            <person name="Fang R."/>
            <person name="Liu Y.-K."/>
            <person name="Zeng Z."/>
            <person name="Xiao Q.-G."/>
        </authorList>
    </citation>
    <scope>NUCLEOTIDE SEQUENCE</scope>
</reference>
<keyword evidence="10 12" id="KW-0496">Mitochondrion</keyword>
<dbReference type="EMBL" id="MT501538">
    <property type="protein sequence ID" value="QOH97065.1"/>
    <property type="molecule type" value="Genomic_DNA"/>
</dbReference>
<keyword evidence="7 12" id="KW-0375">Hydrogen ion transport</keyword>
<dbReference type="Pfam" id="PF00895">
    <property type="entry name" value="ATP-synt_8"/>
    <property type="match status" value="1"/>
</dbReference>
<dbReference type="InterPro" id="IPR001421">
    <property type="entry name" value="ATP8_metazoa"/>
</dbReference>
<protein>
    <recommendedName>
        <fullName evidence="12">ATP synthase complex subunit 8</fullName>
    </recommendedName>
</protein>
<sequence>MPQMAPMSWLTLYLFFSFLFLMSMILNYYMFLYSPKTKLLKESKKIINWKW</sequence>
<evidence type="ECO:0000256" key="3">
    <source>
        <dbReference type="ARBA" id="ARBA00011291"/>
    </source>
</evidence>
<keyword evidence="6 12" id="KW-0812">Transmembrane</keyword>
<evidence type="ECO:0000256" key="1">
    <source>
        <dbReference type="ARBA" id="ARBA00004304"/>
    </source>
</evidence>
<gene>
    <name evidence="14" type="primary">atp8</name>
</gene>
<evidence type="ECO:0000256" key="6">
    <source>
        <dbReference type="ARBA" id="ARBA00022692"/>
    </source>
</evidence>
<comment type="subcellular location">
    <subcellularLocation>
        <location evidence="1 12">Mitochondrion membrane</location>
        <topology evidence="1 12">Single-pass membrane protein</topology>
    </subcellularLocation>
</comment>
<proteinExistence type="inferred from homology"/>
<comment type="similarity">
    <text evidence="2 12">Belongs to the ATPase protein 8 family.</text>
</comment>
<evidence type="ECO:0000256" key="8">
    <source>
        <dbReference type="ARBA" id="ARBA00022989"/>
    </source>
</evidence>
<dbReference type="RefSeq" id="YP_009947897.1">
    <property type="nucleotide sequence ID" value="NC_051548.1"/>
</dbReference>
<feature type="transmembrane region" description="Helical" evidence="13">
    <location>
        <begin position="12"/>
        <end position="31"/>
    </location>
</feature>
<dbReference type="GO" id="GO:0015986">
    <property type="term" value="P:proton motive force-driven ATP synthesis"/>
    <property type="evidence" value="ECO:0007669"/>
    <property type="project" value="InterPro"/>
</dbReference>
<dbReference type="GO" id="GO:0045259">
    <property type="term" value="C:proton-transporting ATP synthase complex"/>
    <property type="evidence" value="ECO:0007669"/>
    <property type="project" value="UniProtKB-KW"/>
</dbReference>
<evidence type="ECO:0000256" key="4">
    <source>
        <dbReference type="ARBA" id="ARBA00022448"/>
    </source>
</evidence>